<protein>
    <recommendedName>
        <fullName evidence="1">BTB domain-containing protein</fullName>
    </recommendedName>
</protein>
<feature type="domain" description="BTB" evidence="1">
    <location>
        <begin position="330"/>
        <end position="401"/>
    </location>
</feature>
<dbReference type="Proteomes" id="UP001203297">
    <property type="component" value="Unassembled WGS sequence"/>
</dbReference>
<dbReference type="SMART" id="SM00225">
    <property type="entry name" value="BTB"/>
    <property type="match status" value="1"/>
</dbReference>
<dbReference type="Gene3D" id="3.30.710.10">
    <property type="entry name" value="Potassium Channel Kv1.1, Chain A"/>
    <property type="match status" value="1"/>
</dbReference>
<comment type="caution">
    <text evidence="2">The sequence shown here is derived from an EMBL/GenBank/DDBJ whole genome shotgun (WGS) entry which is preliminary data.</text>
</comment>
<dbReference type="InterPro" id="IPR000210">
    <property type="entry name" value="BTB/POZ_dom"/>
</dbReference>
<dbReference type="SUPFAM" id="SSF54695">
    <property type="entry name" value="POZ domain"/>
    <property type="match status" value="1"/>
</dbReference>
<reference evidence="2" key="1">
    <citation type="journal article" date="2022" name="New Phytol.">
        <title>Evolutionary transition to the ectomycorrhizal habit in the genomes of a hyperdiverse lineage of mushroom-forming fungi.</title>
        <authorList>
            <person name="Looney B."/>
            <person name="Miyauchi S."/>
            <person name="Morin E."/>
            <person name="Drula E."/>
            <person name="Courty P.E."/>
            <person name="Kohler A."/>
            <person name="Kuo A."/>
            <person name="LaButti K."/>
            <person name="Pangilinan J."/>
            <person name="Lipzen A."/>
            <person name="Riley R."/>
            <person name="Andreopoulos W."/>
            <person name="He G."/>
            <person name="Johnson J."/>
            <person name="Nolan M."/>
            <person name="Tritt A."/>
            <person name="Barry K.W."/>
            <person name="Grigoriev I.V."/>
            <person name="Nagy L.G."/>
            <person name="Hibbett D."/>
            <person name="Henrissat B."/>
            <person name="Matheny P.B."/>
            <person name="Labbe J."/>
            <person name="Martin F.M."/>
        </authorList>
    </citation>
    <scope>NUCLEOTIDE SEQUENCE</scope>
    <source>
        <strain evidence="2">BPL690</strain>
    </source>
</reference>
<evidence type="ECO:0000259" key="1">
    <source>
        <dbReference type="PROSITE" id="PS50097"/>
    </source>
</evidence>
<dbReference type="AlphaFoldDB" id="A0AAD4M6W0"/>
<sequence length="604" mass="66870">MPTLETSTSNTVISDKPPDKFLFDYAGADIILRSCDSFSFRIPRLYITNSSPVLSELIRGATRSSRVEHSDAIESLPVVQLRENGVILFSLLTFIFPVSPTLPSTVEGTMELLSVAQKYGISSALSHIRGNIAVQNTPIIRPETAFQVYSLAQKFGLHQELLQAARATLTFPMTIGDLEGKLENMTGTTLHELWEYREKVQNHLASDLAEFGASGAGRTMTGLRCMTLVGPSQIPYWLDVYIESIGRAPHLFDIFEFETTRARHVKEGANNQACACAFIPSQTIRTFWDALTAVVQGSMEKTESALRLLREGVDPQIETSSFKNAGMDIPDANLILQSSDLVDFPVHKSVLAMTSPFFRDLLSLPQPSDSEGLHVIQLSEDAELLCGLISMIYPISPVIPNSYDKVLDLLAACQKYDMASIQSFIRAEVSRGTFPAPIEAEAFRAYAIASSKRLTPETENAARLTLAYPMTHETLGENLRLFEGGDDVVSCLELFLDIRTEYSKIWVGCPSAPLSSLHHFKDLTRTLPSWLKQLFSSRQVQMKNDFSNAFLTPSNIRAQYLEALLTHANCGFCSQVNTKDGEKYCADLKSALEKAINKIPVTPE</sequence>
<proteinExistence type="predicted"/>
<name>A0AAD4M6W0_9AGAM</name>
<gene>
    <name evidence="2" type="ORF">B0F90DRAFT_1717251</name>
</gene>
<dbReference type="EMBL" id="WTXG01000013">
    <property type="protein sequence ID" value="KAI0301712.1"/>
    <property type="molecule type" value="Genomic_DNA"/>
</dbReference>
<evidence type="ECO:0000313" key="3">
    <source>
        <dbReference type="Proteomes" id="UP001203297"/>
    </source>
</evidence>
<evidence type="ECO:0000313" key="2">
    <source>
        <dbReference type="EMBL" id="KAI0301712.1"/>
    </source>
</evidence>
<dbReference type="PROSITE" id="PS50097">
    <property type="entry name" value="BTB"/>
    <property type="match status" value="1"/>
</dbReference>
<organism evidence="2 3">
    <name type="scientific">Multifurca ochricompacta</name>
    <dbReference type="NCBI Taxonomy" id="376703"/>
    <lineage>
        <taxon>Eukaryota</taxon>
        <taxon>Fungi</taxon>
        <taxon>Dikarya</taxon>
        <taxon>Basidiomycota</taxon>
        <taxon>Agaricomycotina</taxon>
        <taxon>Agaricomycetes</taxon>
        <taxon>Russulales</taxon>
        <taxon>Russulaceae</taxon>
        <taxon>Multifurca</taxon>
    </lineage>
</organism>
<dbReference type="Pfam" id="PF00651">
    <property type="entry name" value="BTB"/>
    <property type="match status" value="1"/>
</dbReference>
<keyword evidence="3" id="KW-1185">Reference proteome</keyword>
<accession>A0AAD4M6W0</accession>
<dbReference type="InterPro" id="IPR011333">
    <property type="entry name" value="SKP1/BTB/POZ_sf"/>
</dbReference>
<dbReference type="CDD" id="cd18186">
    <property type="entry name" value="BTB_POZ_ZBTB_KLHL-like"/>
    <property type="match status" value="1"/>
</dbReference>